<dbReference type="AlphaFoldDB" id="A0A6V7QYJ4"/>
<dbReference type="EMBL" id="CAJEUB010000061">
    <property type="protein sequence ID" value="CAD1847816.1"/>
    <property type="molecule type" value="Genomic_DNA"/>
</dbReference>
<proteinExistence type="predicted"/>
<evidence type="ECO:0000313" key="1">
    <source>
        <dbReference type="EMBL" id="CAD1847816.1"/>
    </source>
</evidence>
<reference evidence="1" key="1">
    <citation type="submission" date="2020-07" db="EMBL/GenBank/DDBJ databases">
        <authorList>
            <person name="Lin J."/>
        </authorList>
    </citation>
    <scope>NUCLEOTIDE SEQUENCE</scope>
</reference>
<name>A0A6V7QYJ4_ANACO</name>
<organism evidence="1">
    <name type="scientific">Ananas comosus var. bracteatus</name>
    <name type="common">red pineapple</name>
    <dbReference type="NCBI Taxonomy" id="296719"/>
    <lineage>
        <taxon>Eukaryota</taxon>
        <taxon>Viridiplantae</taxon>
        <taxon>Streptophyta</taxon>
        <taxon>Embryophyta</taxon>
        <taxon>Tracheophyta</taxon>
        <taxon>Spermatophyta</taxon>
        <taxon>Magnoliopsida</taxon>
        <taxon>Liliopsida</taxon>
        <taxon>Poales</taxon>
        <taxon>Bromeliaceae</taxon>
        <taxon>Bromelioideae</taxon>
        <taxon>Ananas</taxon>
    </lineage>
</organism>
<gene>
    <name evidence="1" type="ORF">CB5_LOCUS31027</name>
</gene>
<accession>A0A6V7QYJ4</accession>
<sequence>MVIVMLLSIFMNDSHLDVNSSDLGVENRHSAFNSTQLKYRDSNGNISCHDDQMTAVKSELKFHPILSIGLIWNVLPLDDKDFIVGDEEGEDDEATLSEAEELAKKDNANPVDEIMLLQKESEMPIEELLARYSKDGYLDDGITESECASVSSDEDQEIQHGMQTL</sequence>
<protein>
    <submittedName>
        <fullName evidence="1">Uncharacterized protein</fullName>
    </submittedName>
</protein>